<dbReference type="PANTHER" id="PTHR33744">
    <property type="entry name" value="CARBOHYDRATE DIACID REGULATOR"/>
    <property type="match status" value="1"/>
</dbReference>
<comment type="similarity">
    <text evidence="1">Belongs to the CdaR family.</text>
</comment>
<dbReference type="EMBL" id="UGQM01000001">
    <property type="protein sequence ID" value="STZ45911.1"/>
    <property type="molecule type" value="Genomic_DNA"/>
</dbReference>
<dbReference type="InterPro" id="IPR025736">
    <property type="entry name" value="PucR_C-HTH_dom"/>
</dbReference>
<dbReference type="InterPro" id="IPR051448">
    <property type="entry name" value="CdaR-like_regulators"/>
</dbReference>
<dbReference type="RefSeq" id="WP_078290120.1">
    <property type="nucleotide sequence ID" value="NZ_JACKST010000133.1"/>
</dbReference>
<evidence type="ECO:0000256" key="1">
    <source>
        <dbReference type="ARBA" id="ARBA00006754"/>
    </source>
</evidence>
<evidence type="ECO:0000259" key="4">
    <source>
        <dbReference type="Pfam" id="PF17853"/>
    </source>
</evidence>
<feature type="domain" description="CdaR GGDEF-like" evidence="4">
    <location>
        <begin position="182"/>
        <end position="300"/>
    </location>
</feature>
<evidence type="ECO:0000259" key="2">
    <source>
        <dbReference type="Pfam" id="PF13556"/>
    </source>
</evidence>
<dbReference type="Pfam" id="PF17853">
    <property type="entry name" value="GGDEF_2"/>
    <property type="match status" value="1"/>
</dbReference>
<dbReference type="Pfam" id="PF13556">
    <property type="entry name" value="HTH_30"/>
    <property type="match status" value="1"/>
</dbReference>
<protein>
    <submittedName>
        <fullName evidence="5">Regulator of polyketide synthase expression</fullName>
    </submittedName>
</protein>
<dbReference type="InterPro" id="IPR025751">
    <property type="entry name" value="RsbRD_N_dom"/>
</dbReference>
<dbReference type="InterPro" id="IPR041522">
    <property type="entry name" value="CdaR_GGDEF"/>
</dbReference>
<evidence type="ECO:0000259" key="3">
    <source>
        <dbReference type="Pfam" id="PF14361"/>
    </source>
</evidence>
<dbReference type="Gene3D" id="1.10.10.2840">
    <property type="entry name" value="PucR C-terminal helix-turn-helix domain"/>
    <property type="match status" value="1"/>
</dbReference>
<reference evidence="5 6" key="1">
    <citation type="submission" date="2018-06" db="EMBL/GenBank/DDBJ databases">
        <authorList>
            <consortium name="Pathogen Informatics"/>
            <person name="Doyle S."/>
        </authorList>
    </citation>
    <scope>NUCLEOTIDE SEQUENCE [LARGE SCALE GENOMIC DNA]</scope>
    <source>
        <strain evidence="5 6">NCTC10742</strain>
    </source>
</reference>
<feature type="domain" description="PucR C-terminal helix-turn-helix" evidence="2">
    <location>
        <begin position="356"/>
        <end position="411"/>
    </location>
</feature>
<dbReference type="Pfam" id="PF14361">
    <property type="entry name" value="RsbRD_N"/>
    <property type="match status" value="1"/>
</dbReference>
<dbReference type="AlphaFoldDB" id="A0A378STG5"/>
<dbReference type="Proteomes" id="UP000254291">
    <property type="component" value="Unassembled WGS sequence"/>
</dbReference>
<dbReference type="InterPro" id="IPR042070">
    <property type="entry name" value="PucR_C-HTH_sf"/>
</dbReference>
<accession>A0A378STG5</accession>
<feature type="domain" description="RsbT co-antagonist protein RsbRD N-terminal" evidence="3">
    <location>
        <begin position="32"/>
        <end position="171"/>
    </location>
</feature>
<name>A0A378STG5_9MYCO</name>
<evidence type="ECO:0000313" key="6">
    <source>
        <dbReference type="Proteomes" id="UP000254291"/>
    </source>
</evidence>
<evidence type="ECO:0000313" key="5">
    <source>
        <dbReference type="EMBL" id="STZ45911.1"/>
    </source>
</evidence>
<organism evidence="5 6">
    <name type="scientific">Mycolicibacterium gilvum</name>
    <dbReference type="NCBI Taxonomy" id="1804"/>
    <lineage>
        <taxon>Bacteria</taxon>
        <taxon>Bacillati</taxon>
        <taxon>Actinomycetota</taxon>
        <taxon>Actinomycetes</taxon>
        <taxon>Mycobacteriales</taxon>
        <taxon>Mycobacteriaceae</taxon>
        <taxon>Mycolicibacterium</taxon>
    </lineage>
</organism>
<proteinExistence type="inferred from homology"/>
<sequence length="430" mass="48403">MLDSSEVQDTPGHAVHHLFRDLGDLVRELPESIHGLLIEQVAELAADQQLKELLSDTVAANVDTWFSVVRHSIPFDRMESPTAALEHARRMAQREVPVNALLRAYRLGHQYGLNLIIAGLRSADLPPEEKLALIEHITRVSFRYIDWMSEQVLETYQTERAEWDERRRSLRAQAIRDILNGRDVDLTEASSAMRYFLGATHVALMVWLDRDAGADTDEFIAMERFMQHAVSATGAKQSVYFSIDRLVGCAWMTVHRPSDYLSQLRDFVRAQPDGPRLSVGEPLPGIEGFRRTYRQAEQARVVAVAADGSSRHRIVAARDPGVALASMLMTDDATLKEWIYDVLGPLAQNTASDQRLRDTLRVFLRAGSSFKAAANELQIHANTVKYRVNRALERRGRPIAAERLDVEVALLMCYWLGEVALNPTQALGRS</sequence>
<dbReference type="PANTHER" id="PTHR33744:SF1">
    <property type="entry name" value="DNA-BINDING TRANSCRIPTIONAL ACTIVATOR ADER"/>
    <property type="match status" value="1"/>
</dbReference>
<gene>
    <name evidence="5" type="ORF">NCTC10742_05175</name>
</gene>